<comment type="subcellular location">
    <subcellularLocation>
        <location evidence="1">Membrane</location>
        <topology evidence="1">Multi-pass membrane protein</topology>
    </subcellularLocation>
</comment>
<dbReference type="PANTHER" id="PTHR36926">
    <property type="entry name" value="COLICIN V PRODUCTION PROTEIN"/>
    <property type="match status" value="1"/>
</dbReference>
<dbReference type="PANTHER" id="PTHR36926:SF1">
    <property type="entry name" value="COLICIN V PRODUCTION PROTEIN"/>
    <property type="match status" value="1"/>
</dbReference>
<evidence type="ECO:0000256" key="5">
    <source>
        <dbReference type="SAM" id="Phobius"/>
    </source>
</evidence>
<reference evidence="6" key="1">
    <citation type="submission" date="2018-05" db="EMBL/GenBank/DDBJ databases">
        <authorList>
            <person name="Lanie J.A."/>
            <person name="Ng W.-L."/>
            <person name="Kazmierczak K.M."/>
            <person name="Andrzejewski T.M."/>
            <person name="Davidsen T.M."/>
            <person name="Wayne K.J."/>
            <person name="Tettelin H."/>
            <person name="Glass J.I."/>
            <person name="Rusch D."/>
            <person name="Podicherti R."/>
            <person name="Tsui H.-C.T."/>
            <person name="Winkler M.E."/>
        </authorList>
    </citation>
    <scope>NUCLEOTIDE SEQUENCE</scope>
</reference>
<evidence type="ECO:0000313" key="6">
    <source>
        <dbReference type="EMBL" id="SVA06354.1"/>
    </source>
</evidence>
<name>A0A381SSH8_9ZZZZ</name>
<dbReference type="Pfam" id="PF02674">
    <property type="entry name" value="Colicin_V"/>
    <property type="match status" value="1"/>
</dbReference>
<dbReference type="GO" id="GO:0016020">
    <property type="term" value="C:membrane"/>
    <property type="evidence" value="ECO:0007669"/>
    <property type="project" value="UniProtKB-SubCell"/>
</dbReference>
<dbReference type="GO" id="GO:0009403">
    <property type="term" value="P:toxin biosynthetic process"/>
    <property type="evidence" value="ECO:0007669"/>
    <property type="project" value="InterPro"/>
</dbReference>
<feature type="transmembrane region" description="Helical" evidence="5">
    <location>
        <begin position="6"/>
        <end position="21"/>
    </location>
</feature>
<feature type="transmembrane region" description="Helical" evidence="5">
    <location>
        <begin position="67"/>
        <end position="93"/>
    </location>
</feature>
<dbReference type="AlphaFoldDB" id="A0A381SSH8"/>
<dbReference type="InterPro" id="IPR052719">
    <property type="entry name" value="CvpA-like"/>
</dbReference>
<organism evidence="6">
    <name type="scientific">marine metagenome</name>
    <dbReference type="NCBI Taxonomy" id="408172"/>
    <lineage>
        <taxon>unclassified sequences</taxon>
        <taxon>metagenomes</taxon>
        <taxon>ecological metagenomes</taxon>
    </lineage>
</organism>
<evidence type="ECO:0000256" key="2">
    <source>
        <dbReference type="ARBA" id="ARBA00022692"/>
    </source>
</evidence>
<gene>
    <name evidence="6" type="ORF">METZ01_LOCUS59208</name>
</gene>
<proteinExistence type="predicted"/>
<sequence>MSIFDFVIIFIISICFLFSFSKGMVREVFSLLGYLVGYVLAMDYYEELASVLQSMVSQEIMARISEFAIIFTIVKILVALFIFFTVKVVFDLLGRLIRKSVEGSAAISFPDRIMGGVLGGVKGFVIVAIIMFPLSLFHGGYEKVTHGSIITPYLEKVIFLVSNESYGNKFLDLSSEMSVNEIQKKLKKMSDIDVITEQIKDKKDKLLDTIQSGVKNESEKGAMEKYTKEDKNKLNDLIKTFSAK</sequence>
<feature type="transmembrane region" description="Helical" evidence="5">
    <location>
        <begin position="28"/>
        <end position="45"/>
    </location>
</feature>
<dbReference type="EMBL" id="UINC01003441">
    <property type="protein sequence ID" value="SVA06354.1"/>
    <property type="molecule type" value="Genomic_DNA"/>
</dbReference>
<keyword evidence="3 5" id="KW-1133">Transmembrane helix</keyword>
<protein>
    <recommendedName>
        <fullName evidence="7">CvpA family protein</fullName>
    </recommendedName>
</protein>
<accession>A0A381SSH8</accession>
<dbReference type="InterPro" id="IPR003825">
    <property type="entry name" value="Colicin-V_CvpA"/>
</dbReference>
<evidence type="ECO:0008006" key="7">
    <source>
        <dbReference type="Google" id="ProtNLM"/>
    </source>
</evidence>
<feature type="transmembrane region" description="Helical" evidence="5">
    <location>
        <begin position="113"/>
        <end position="134"/>
    </location>
</feature>
<keyword evidence="4 5" id="KW-0472">Membrane</keyword>
<evidence type="ECO:0000256" key="1">
    <source>
        <dbReference type="ARBA" id="ARBA00004141"/>
    </source>
</evidence>
<keyword evidence="2 5" id="KW-0812">Transmembrane</keyword>
<evidence type="ECO:0000256" key="4">
    <source>
        <dbReference type="ARBA" id="ARBA00023136"/>
    </source>
</evidence>
<evidence type="ECO:0000256" key="3">
    <source>
        <dbReference type="ARBA" id="ARBA00022989"/>
    </source>
</evidence>